<evidence type="ECO:0000256" key="3">
    <source>
        <dbReference type="ARBA" id="ARBA00022734"/>
    </source>
</evidence>
<dbReference type="PIRSF" id="PIRSF002690">
    <property type="entry name" value="L-type_lectin_plant"/>
    <property type="match status" value="1"/>
</dbReference>
<dbReference type="InterPro" id="IPR016363">
    <property type="entry name" value="L-lectin"/>
</dbReference>
<evidence type="ECO:0000256" key="4">
    <source>
        <dbReference type="ARBA" id="ARBA00023180"/>
    </source>
</evidence>
<evidence type="ECO:0000256" key="2">
    <source>
        <dbReference type="ARBA" id="ARBA00022729"/>
    </source>
</evidence>
<name>Q4H4H3_PHAAT</name>
<dbReference type="CDD" id="cd06899">
    <property type="entry name" value="lectin_legume_LecRK_Arcelin_ConA"/>
    <property type="match status" value="1"/>
</dbReference>
<keyword evidence="4" id="KW-0325">Glycoprotein</keyword>
<dbReference type="PANTHER" id="PTHR32401">
    <property type="entry name" value="CONCANAVALIN A-LIKE LECTIN FAMILY PROTEIN"/>
    <property type="match status" value="1"/>
</dbReference>
<feature type="chain" id="PRO_5004239176" evidence="5">
    <location>
        <begin position="23"/>
        <end position="264"/>
    </location>
</feature>
<evidence type="ECO:0000256" key="1">
    <source>
        <dbReference type="ARBA" id="ARBA00007606"/>
    </source>
</evidence>
<protein>
    <submittedName>
        <fullName evidence="7">Alpha-amylase inhibitor AI-Pa2</fullName>
    </submittedName>
</protein>
<dbReference type="Pfam" id="PF00139">
    <property type="entry name" value="Lectin_legB"/>
    <property type="match status" value="1"/>
</dbReference>
<evidence type="ECO:0000256" key="5">
    <source>
        <dbReference type="SAM" id="SignalP"/>
    </source>
</evidence>
<feature type="domain" description="Legume lectin" evidence="6">
    <location>
        <begin position="28"/>
        <end position="245"/>
    </location>
</feature>
<dbReference type="GO" id="GO:0030246">
    <property type="term" value="F:carbohydrate binding"/>
    <property type="evidence" value="ECO:0007669"/>
    <property type="project" value="UniProtKB-KW"/>
</dbReference>
<accession>Q4H4H3</accession>
<comment type="similarity">
    <text evidence="1">Belongs to the leguminous lectin family.</text>
</comment>
<dbReference type="GO" id="GO:0015066">
    <property type="term" value="F:alpha-amylase inhibitor activity"/>
    <property type="evidence" value="ECO:0007669"/>
    <property type="project" value="UniProtKB-KW"/>
</dbReference>
<keyword evidence="2 5" id="KW-0732">Signal</keyword>
<dbReference type="InterPro" id="IPR050258">
    <property type="entry name" value="Leguminous_Lectin"/>
</dbReference>
<reference evidence="7" key="1">
    <citation type="journal article" date="2005" name="Plant Sci.">
        <title>Isolation of two ?-amylase inhibitor genes of tepary bean (Phaseolus acutifolius A. Gray) and their functional characterization in genetically engineered azuki bean.</title>
        <authorList>
            <person name="Yamada T."/>
            <person name="Moriyama R."/>
            <person name="Hattori K."/>
            <person name="Ishimoto M."/>
        </authorList>
    </citation>
    <scope>NUCLEOTIDE SEQUENCE</scope>
</reference>
<proteinExistence type="evidence at transcript level"/>
<sequence>MASSKFCSVLSLVLFLVLLTHANSACDTSFNFHSFNETNLILQGQATVSSNGKLKLNTYDSMCSAFYSAPIQIRDSTTGKVASFDTNFTMNITTNYYKNSAIGLDFALVPVQPKSKGHFKTPDYDRNAGTVTVEFDTFRKCISIDSNHNDLNSVPWNVLDYDRQNTEVRITYNSSTKVLAVSLLNPITGKSNKVSARMELEKILDDWVSVGFSATSGAYQWGFETNEVLSWSFSSKFSQHTTSERSNIVLDKIRSCRLPKPASL</sequence>
<dbReference type="PROSITE" id="PS00307">
    <property type="entry name" value="LECTIN_LEGUME_BETA"/>
    <property type="match status" value="1"/>
</dbReference>
<dbReference type="PANTHER" id="PTHR32401:SF45">
    <property type="entry name" value="LECTIN"/>
    <property type="match status" value="1"/>
</dbReference>
<dbReference type="SUPFAM" id="SSF49899">
    <property type="entry name" value="Concanavalin A-like lectins/glucanases"/>
    <property type="match status" value="1"/>
</dbReference>
<dbReference type="InterPro" id="IPR000985">
    <property type="entry name" value="Lectin_LegA_CS"/>
</dbReference>
<keyword evidence="7" id="KW-0022">Alpha-amylase inhibitor</keyword>
<dbReference type="EMBL" id="AB062421">
    <property type="protein sequence ID" value="BAB72259.1"/>
    <property type="molecule type" value="mRNA"/>
</dbReference>
<dbReference type="PROSITE" id="PS00308">
    <property type="entry name" value="LECTIN_LEGUME_ALPHA"/>
    <property type="match status" value="1"/>
</dbReference>
<evidence type="ECO:0000259" key="6">
    <source>
        <dbReference type="Pfam" id="PF00139"/>
    </source>
</evidence>
<feature type="signal peptide" evidence="5">
    <location>
        <begin position="1"/>
        <end position="22"/>
    </location>
</feature>
<organism evidence="7">
    <name type="scientific">Phaseolus acutifolius</name>
    <name type="common">Tepary bean</name>
    <dbReference type="NCBI Taxonomy" id="33129"/>
    <lineage>
        <taxon>Eukaryota</taxon>
        <taxon>Viridiplantae</taxon>
        <taxon>Streptophyta</taxon>
        <taxon>Embryophyta</taxon>
        <taxon>Tracheophyta</taxon>
        <taxon>Spermatophyta</taxon>
        <taxon>Magnoliopsida</taxon>
        <taxon>eudicotyledons</taxon>
        <taxon>Gunneridae</taxon>
        <taxon>Pentapetalae</taxon>
        <taxon>rosids</taxon>
        <taxon>fabids</taxon>
        <taxon>Fabales</taxon>
        <taxon>Fabaceae</taxon>
        <taxon>Papilionoideae</taxon>
        <taxon>50 kb inversion clade</taxon>
        <taxon>NPAAA clade</taxon>
        <taxon>indigoferoid/millettioid clade</taxon>
        <taxon>Phaseoleae</taxon>
        <taxon>Phaseolus</taxon>
    </lineage>
</organism>
<dbReference type="AlphaFoldDB" id="Q4H4H3"/>
<dbReference type="InterPro" id="IPR013320">
    <property type="entry name" value="ConA-like_dom_sf"/>
</dbReference>
<keyword evidence="3" id="KW-0430">Lectin</keyword>
<dbReference type="InterPro" id="IPR001220">
    <property type="entry name" value="Legume_lectin_dom"/>
</dbReference>
<dbReference type="InterPro" id="IPR019825">
    <property type="entry name" value="Lectin_legB_Mn/Ca_BS"/>
</dbReference>
<evidence type="ECO:0000313" key="7">
    <source>
        <dbReference type="EMBL" id="BAB72259.1"/>
    </source>
</evidence>
<dbReference type="Gene3D" id="2.60.120.200">
    <property type="match status" value="1"/>
</dbReference>
<gene>
    <name evidence="7" type="primary">ai-pa2</name>
</gene>